<protein>
    <submittedName>
        <fullName evidence="2">Lactonase family protein</fullName>
    </submittedName>
</protein>
<dbReference type="InterPro" id="IPR019405">
    <property type="entry name" value="Lactonase_7-beta_prop"/>
</dbReference>
<dbReference type="PANTHER" id="PTHR30344">
    <property type="entry name" value="6-PHOSPHOGLUCONOLACTONASE-RELATED"/>
    <property type="match status" value="1"/>
</dbReference>
<dbReference type="PANTHER" id="PTHR30344:SF1">
    <property type="entry name" value="6-PHOSPHOGLUCONOLACTONASE"/>
    <property type="match status" value="1"/>
</dbReference>
<keyword evidence="3" id="KW-1185">Reference proteome</keyword>
<evidence type="ECO:0000256" key="1">
    <source>
        <dbReference type="ARBA" id="ARBA00005564"/>
    </source>
</evidence>
<name>A0ABY4GR14_9BACI</name>
<comment type="similarity">
    <text evidence="1">Belongs to the cycloisomerase 2 family.</text>
</comment>
<accession>A0ABY4GR14</accession>
<dbReference type="Pfam" id="PF10282">
    <property type="entry name" value="Lactonase"/>
    <property type="match status" value="1"/>
</dbReference>
<evidence type="ECO:0000313" key="2">
    <source>
        <dbReference type="EMBL" id="UOQ86704.1"/>
    </source>
</evidence>
<dbReference type="SUPFAM" id="SSF51004">
    <property type="entry name" value="C-terminal (heme d1) domain of cytochrome cd1-nitrite reductase"/>
    <property type="match status" value="1"/>
</dbReference>
<organism evidence="2 3">
    <name type="scientific">Gracilibacillus salinarum</name>
    <dbReference type="NCBI Taxonomy" id="2932255"/>
    <lineage>
        <taxon>Bacteria</taxon>
        <taxon>Bacillati</taxon>
        <taxon>Bacillota</taxon>
        <taxon>Bacilli</taxon>
        <taxon>Bacillales</taxon>
        <taxon>Bacillaceae</taxon>
        <taxon>Gracilibacillus</taxon>
    </lineage>
</organism>
<dbReference type="Proteomes" id="UP000831537">
    <property type="component" value="Chromosome"/>
</dbReference>
<dbReference type="InterPro" id="IPR015943">
    <property type="entry name" value="WD40/YVTN_repeat-like_dom_sf"/>
</dbReference>
<sequence>MIRNYNMFVGGYGSKTEEAIHYVRFDSEQQSFHKLDAITGIDAPSFLALHPDQNNLYAVSEVEEGELVSYQVGDQLIETSRIKTGGSSPCYLHITDDGRYSIVTNYGDGKLSLHPLEEDGKVQLQADLHLFQKSGEASHPHMCYPLGYDHMYIVTDLGQNKLFLFQLQSDHQQLELQASFPLKDGSGPRHIEVNKAKNCLYITNEFSSVVAVYHFNKSFTNLQLAQEIPTIPPDEVQDNFCADIHFSPDKSLLFVSNRGRDSIVVYRVQADGRLRFVDEAAALGEWPRHFAISPDGEYLFIANQHSDRITVLRVQADGRLQALACHYKIASPACVVMFRQG</sequence>
<dbReference type="RefSeq" id="WP_244747067.1">
    <property type="nucleotide sequence ID" value="NZ_CP095071.1"/>
</dbReference>
<dbReference type="EMBL" id="CP095071">
    <property type="protein sequence ID" value="UOQ86704.1"/>
    <property type="molecule type" value="Genomic_DNA"/>
</dbReference>
<proteinExistence type="inferred from homology"/>
<evidence type="ECO:0000313" key="3">
    <source>
        <dbReference type="Proteomes" id="UP000831537"/>
    </source>
</evidence>
<dbReference type="InterPro" id="IPR050282">
    <property type="entry name" value="Cycloisomerase_2"/>
</dbReference>
<gene>
    <name evidence="2" type="ORF">MUN87_07400</name>
</gene>
<dbReference type="Gene3D" id="2.130.10.10">
    <property type="entry name" value="YVTN repeat-like/Quinoprotein amine dehydrogenase"/>
    <property type="match status" value="1"/>
</dbReference>
<reference evidence="2 3" key="1">
    <citation type="submission" date="2022-04" db="EMBL/GenBank/DDBJ databases">
        <title>Gracilibacillus sp. isolated from saltern.</title>
        <authorList>
            <person name="Won M."/>
            <person name="Lee C.-M."/>
            <person name="Woen H.-Y."/>
            <person name="Kwon S.-W."/>
        </authorList>
    </citation>
    <scope>NUCLEOTIDE SEQUENCE [LARGE SCALE GENOMIC DNA]</scope>
    <source>
        <strain evidence="2 3">SSPM10-3</strain>
    </source>
</reference>
<dbReference type="InterPro" id="IPR011048">
    <property type="entry name" value="Haem_d1_sf"/>
</dbReference>